<name>A0AAV5VHB9_9BILA</name>
<keyword evidence="2" id="KW-1185">Reference proteome</keyword>
<dbReference type="AlphaFoldDB" id="A0AAV5VHB9"/>
<protein>
    <submittedName>
        <fullName evidence="1">Uncharacterized protein</fullName>
    </submittedName>
</protein>
<comment type="caution">
    <text evidence="1">The sequence shown here is derived from an EMBL/GenBank/DDBJ whole genome shotgun (WGS) entry which is preliminary data.</text>
</comment>
<evidence type="ECO:0000313" key="2">
    <source>
        <dbReference type="Proteomes" id="UP001432322"/>
    </source>
</evidence>
<dbReference type="Proteomes" id="UP001432322">
    <property type="component" value="Unassembled WGS sequence"/>
</dbReference>
<sequence length="163" mass="17623">LAPDAAAALRLDSPQVARDAAQTVVDALHHESILRPECIIVLDAHLQSVLNVRAHNLHHRLVLGQHGQWQLTRNLEEVAEVLVLHSILDAVHAHRVRAVQIHRMLVRREDLQLLRAAQHLCPLDALSLGCHLAAVVASCSCSGCSEILAAAAPLPEACVGQPL</sequence>
<feature type="non-terminal residue" evidence="1">
    <location>
        <position position="1"/>
    </location>
</feature>
<proteinExistence type="predicted"/>
<organism evidence="1 2">
    <name type="scientific">Pristionchus fissidentatus</name>
    <dbReference type="NCBI Taxonomy" id="1538716"/>
    <lineage>
        <taxon>Eukaryota</taxon>
        <taxon>Metazoa</taxon>
        <taxon>Ecdysozoa</taxon>
        <taxon>Nematoda</taxon>
        <taxon>Chromadorea</taxon>
        <taxon>Rhabditida</taxon>
        <taxon>Rhabditina</taxon>
        <taxon>Diplogasteromorpha</taxon>
        <taxon>Diplogasteroidea</taxon>
        <taxon>Neodiplogasteridae</taxon>
        <taxon>Pristionchus</taxon>
    </lineage>
</organism>
<reference evidence="1" key="1">
    <citation type="submission" date="2023-10" db="EMBL/GenBank/DDBJ databases">
        <title>Genome assembly of Pristionchus species.</title>
        <authorList>
            <person name="Yoshida K."/>
            <person name="Sommer R.J."/>
        </authorList>
    </citation>
    <scope>NUCLEOTIDE SEQUENCE</scope>
    <source>
        <strain evidence="1">RS5133</strain>
    </source>
</reference>
<dbReference type="EMBL" id="BTSY01000003">
    <property type="protein sequence ID" value="GMT17834.1"/>
    <property type="molecule type" value="Genomic_DNA"/>
</dbReference>
<evidence type="ECO:0000313" key="1">
    <source>
        <dbReference type="EMBL" id="GMT17834.1"/>
    </source>
</evidence>
<feature type="non-terminal residue" evidence="1">
    <location>
        <position position="163"/>
    </location>
</feature>
<accession>A0AAV5VHB9</accession>
<gene>
    <name evidence="1" type="ORF">PFISCL1PPCAC_9131</name>
</gene>